<keyword evidence="3" id="KW-1185">Reference proteome</keyword>
<accession>A0ABU5EWE3</accession>
<gene>
    <name evidence="2" type="ORF">R5W23_000621</name>
</gene>
<dbReference type="EMBL" id="JAXBLV010000111">
    <property type="protein sequence ID" value="MDY3559626.1"/>
    <property type="molecule type" value="Genomic_DNA"/>
</dbReference>
<evidence type="ECO:0000256" key="1">
    <source>
        <dbReference type="SAM" id="MobiDB-lite"/>
    </source>
</evidence>
<evidence type="ECO:0000313" key="3">
    <source>
        <dbReference type="Proteomes" id="UP001272242"/>
    </source>
</evidence>
<organism evidence="2 3">
    <name type="scientific">Gemmata algarum</name>
    <dbReference type="NCBI Taxonomy" id="2975278"/>
    <lineage>
        <taxon>Bacteria</taxon>
        <taxon>Pseudomonadati</taxon>
        <taxon>Planctomycetota</taxon>
        <taxon>Planctomycetia</taxon>
        <taxon>Gemmatales</taxon>
        <taxon>Gemmataceae</taxon>
        <taxon>Gemmata</taxon>
    </lineage>
</organism>
<sequence length="287" mass="31413">RVRLALASHRCVSLVLGVYTAFPLSTIRGELQFRDAADAVRMTGVSISDNQVRRLAHEVGRELIARRDRKVLEHRRRPLEPRTAVVPVAVVVEVDGGRIRTRAADFGPGAHEAQNKEDEVACLATLSGPTFAADPCPEPPESFCCPRRVRRLVQPMKGATGESGTAENPDQSTSPRPPTGGPEGIERWSPARLVRTCVASLEGSTSFGPRMAAEAQERRFSEVPRRAFVADGQAYNWTIHRGYFGDFEPIVDFLHAVCYVFSSAAAVSPDQGKRTQSLVLFSSTCSR</sequence>
<protein>
    <submittedName>
        <fullName evidence="2">Uncharacterized protein</fullName>
    </submittedName>
</protein>
<evidence type="ECO:0000313" key="2">
    <source>
        <dbReference type="EMBL" id="MDY3559626.1"/>
    </source>
</evidence>
<proteinExistence type="predicted"/>
<name>A0ABU5EWE3_9BACT</name>
<comment type="caution">
    <text evidence="2">The sequence shown here is derived from an EMBL/GenBank/DDBJ whole genome shotgun (WGS) entry which is preliminary data.</text>
</comment>
<reference evidence="3" key="1">
    <citation type="journal article" date="2023" name="Mar. Drugs">
        <title>Gemmata algarum, a Novel Planctomycete Isolated from an Algal Mat, Displays Antimicrobial Activity.</title>
        <authorList>
            <person name="Kumar G."/>
            <person name="Kallscheuer N."/>
            <person name="Kashif M."/>
            <person name="Ahamad S."/>
            <person name="Jagadeeshwari U."/>
            <person name="Pannikurungottu S."/>
            <person name="Haufschild T."/>
            <person name="Kabuu M."/>
            <person name="Sasikala C."/>
            <person name="Jogler C."/>
            <person name="Ramana C."/>
        </authorList>
    </citation>
    <scope>NUCLEOTIDE SEQUENCE [LARGE SCALE GENOMIC DNA]</scope>
    <source>
        <strain evidence="3">JC673</strain>
    </source>
</reference>
<feature type="compositionally biased region" description="Polar residues" evidence="1">
    <location>
        <begin position="162"/>
        <end position="174"/>
    </location>
</feature>
<feature type="non-terminal residue" evidence="2">
    <location>
        <position position="1"/>
    </location>
</feature>
<feature type="region of interest" description="Disordered" evidence="1">
    <location>
        <begin position="158"/>
        <end position="187"/>
    </location>
</feature>
<dbReference type="Proteomes" id="UP001272242">
    <property type="component" value="Unassembled WGS sequence"/>
</dbReference>